<keyword evidence="3" id="KW-0862">Zinc</keyword>
<evidence type="ECO:0000256" key="3">
    <source>
        <dbReference type="ARBA" id="ARBA00022833"/>
    </source>
</evidence>
<feature type="zinc finger region" description="UBR-type" evidence="4">
    <location>
        <begin position="284"/>
        <end position="355"/>
    </location>
</feature>
<dbReference type="InParanoid" id="A2EC80"/>
<evidence type="ECO:0000313" key="7">
    <source>
        <dbReference type="Proteomes" id="UP000001542"/>
    </source>
</evidence>
<evidence type="ECO:0000313" key="6">
    <source>
        <dbReference type="EMBL" id="EAY09757.1"/>
    </source>
</evidence>
<evidence type="ECO:0000256" key="4">
    <source>
        <dbReference type="PROSITE-ProRule" id="PRU00508"/>
    </source>
</evidence>
<feature type="domain" description="UBR-type" evidence="5">
    <location>
        <begin position="284"/>
        <end position="355"/>
    </location>
</feature>
<dbReference type="RefSeq" id="XP_001321980.1">
    <property type="nucleotide sequence ID" value="XM_001321945.1"/>
</dbReference>
<organism evidence="6 7">
    <name type="scientific">Trichomonas vaginalis (strain ATCC PRA-98 / G3)</name>
    <dbReference type="NCBI Taxonomy" id="412133"/>
    <lineage>
        <taxon>Eukaryota</taxon>
        <taxon>Metamonada</taxon>
        <taxon>Parabasalia</taxon>
        <taxon>Trichomonadida</taxon>
        <taxon>Trichomonadidae</taxon>
        <taxon>Trichomonas</taxon>
    </lineage>
</organism>
<dbReference type="OrthoDB" id="10254945at2759"/>
<dbReference type="GO" id="GO:0061630">
    <property type="term" value="F:ubiquitin protein ligase activity"/>
    <property type="evidence" value="ECO:0007669"/>
    <property type="project" value="InterPro"/>
</dbReference>
<evidence type="ECO:0000256" key="2">
    <source>
        <dbReference type="ARBA" id="ARBA00022771"/>
    </source>
</evidence>
<feature type="domain" description="UBR-type" evidence="5">
    <location>
        <begin position="214"/>
        <end position="280"/>
    </location>
</feature>
<dbReference type="PANTHER" id="PTHR13513">
    <property type="entry name" value="E3 UBIQUITIN-PROTEIN LIGASE UBR7"/>
    <property type="match status" value="1"/>
</dbReference>
<evidence type="ECO:0000256" key="1">
    <source>
        <dbReference type="ARBA" id="ARBA00022723"/>
    </source>
</evidence>
<dbReference type="KEGG" id="tva:4767680"/>
<dbReference type="SMR" id="A2EC80"/>
<reference evidence="6" key="2">
    <citation type="journal article" date="2007" name="Science">
        <title>Draft genome sequence of the sexually transmitted pathogen Trichomonas vaginalis.</title>
        <authorList>
            <person name="Carlton J.M."/>
            <person name="Hirt R.P."/>
            <person name="Silva J.C."/>
            <person name="Delcher A.L."/>
            <person name="Schatz M."/>
            <person name="Zhao Q."/>
            <person name="Wortman J.R."/>
            <person name="Bidwell S.L."/>
            <person name="Alsmark U.C.M."/>
            <person name="Besteiro S."/>
            <person name="Sicheritz-Ponten T."/>
            <person name="Noel C.J."/>
            <person name="Dacks J.B."/>
            <person name="Foster P.G."/>
            <person name="Simillion C."/>
            <person name="Van de Peer Y."/>
            <person name="Miranda-Saavedra D."/>
            <person name="Barton G.J."/>
            <person name="Westrop G.D."/>
            <person name="Mueller S."/>
            <person name="Dessi D."/>
            <person name="Fiori P.L."/>
            <person name="Ren Q."/>
            <person name="Paulsen I."/>
            <person name="Zhang H."/>
            <person name="Bastida-Corcuera F.D."/>
            <person name="Simoes-Barbosa A."/>
            <person name="Brown M.T."/>
            <person name="Hayes R.D."/>
            <person name="Mukherjee M."/>
            <person name="Okumura C.Y."/>
            <person name="Schneider R."/>
            <person name="Smith A.J."/>
            <person name="Vanacova S."/>
            <person name="Villalvazo M."/>
            <person name="Haas B.J."/>
            <person name="Pertea M."/>
            <person name="Feldblyum T.V."/>
            <person name="Utterback T.R."/>
            <person name="Shu C.L."/>
            <person name="Osoegawa K."/>
            <person name="de Jong P.J."/>
            <person name="Hrdy I."/>
            <person name="Horvathova L."/>
            <person name="Zubacova Z."/>
            <person name="Dolezal P."/>
            <person name="Malik S.B."/>
            <person name="Logsdon J.M. Jr."/>
            <person name="Henze K."/>
            <person name="Gupta A."/>
            <person name="Wang C.C."/>
            <person name="Dunne R.L."/>
            <person name="Upcroft J.A."/>
            <person name="Upcroft P."/>
            <person name="White O."/>
            <person name="Salzberg S.L."/>
            <person name="Tang P."/>
            <person name="Chiu C.-H."/>
            <person name="Lee Y.-S."/>
            <person name="Embley T.M."/>
            <person name="Coombs G.H."/>
            <person name="Mottram J.C."/>
            <person name="Tachezy J."/>
            <person name="Fraser-Liggett C.M."/>
            <person name="Johnson P.J."/>
        </authorList>
    </citation>
    <scope>NUCLEOTIDE SEQUENCE [LARGE SCALE GENOMIC DNA]</scope>
    <source>
        <strain evidence="6">G3</strain>
    </source>
</reference>
<dbReference type="InterPro" id="IPR003126">
    <property type="entry name" value="Znf_UBR"/>
</dbReference>
<dbReference type="GO" id="GO:0008270">
    <property type="term" value="F:zinc ion binding"/>
    <property type="evidence" value="ECO:0007669"/>
    <property type="project" value="UniProtKB-KW"/>
</dbReference>
<dbReference type="Pfam" id="PF02207">
    <property type="entry name" value="zf-UBR"/>
    <property type="match status" value="2"/>
</dbReference>
<keyword evidence="2" id="KW-0863">Zinc-finger</keyword>
<dbReference type="InterPro" id="IPR040204">
    <property type="entry name" value="UBR7"/>
</dbReference>
<feature type="zinc finger region" description="UBR-type" evidence="4">
    <location>
        <begin position="361"/>
        <end position="432"/>
    </location>
</feature>
<dbReference type="EMBL" id="DS113351">
    <property type="protein sequence ID" value="EAY09757.1"/>
    <property type="molecule type" value="Genomic_DNA"/>
</dbReference>
<name>A2EC80_TRIV3</name>
<gene>
    <name evidence="6" type="ORF">TVAG_414080</name>
</gene>
<dbReference type="PANTHER" id="PTHR13513:SF9">
    <property type="entry name" value="E3 UBIQUITIN-PROTEIN LIGASE UBR7-RELATED"/>
    <property type="match status" value="1"/>
</dbReference>
<dbReference type="SMART" id="SM00396">
    <property type="entry name" value="ZnF_UBR1"/>
    <property type="match status" value="3"/>
</dbReference>
<evidence type="ECO:0000259" key="5">
    <source>
        <dbReference type="PROSITE" id="PS51157"/>
    </source>
</evidence>
<sequence>MSEEHCHHECCKGNGECHCHDNKCECHEGECHCHEHECHCHGHECHEHEHECHCHDEKCECHEHECHCHDHECGCGCGDEHCDCCDCVPSFYPTILQPLLDVEGSTNPEYFMKPQLVPDSKVWPRGDNLKFKLPANAFITQIVMKLEGEYIHNCEVTIKNNETEVYKNTYEFPTEGSLECIEYNGSATEFTIVNLKPENPLICSIFVLTGSLTDRCTLEIAGDLPYLQPLFLCKTCKFEEGQCICKACADQCHAGHELVMINSPGFCDCPKVGECKLKDMKDKFECTYGENGPEEIEQELFRCLTCGYGPKTRMCAGCARICHSGHKIVSCGKAWARCCCGGQAAPGVACKYIPRVEDEINACTFYKYGNKPLEQEMFSCETCKFKEGQKMCLACAMMCHYSHRLVRLGKIEGVCDCGQHNIEDSHCSLTADSRPKMMPLCGCPCCMHH</sequence>
<keyword evidence="7" id="KW-1185">Reference proteome</keyword>
<keyword evidence="1" id="KW-0479">Metal-binding</keyword>
<feature type="zinc finger region" description="UBR-type" evidence="4">
    <location>
        <begin position="214"/>
        <end position="280"/>
    </location>
</feature>
<dbReference type="VEuPathDB" id="TrichDB:TVAGG3_0205580"/>
<protein>
    <submittedName>
        <fullName evidence="6">Zinc finger in N-recognin family protein</fullName>
    </submittedName>
</protein>
<reference evidence="6" key="1">
    <citation type="submission" date="2006-10" db="EMBL/GenBank/DDBJ databases">
        <authorList>
            <person name="Amadeo P."/>
            <person name="Zhao Q."/>
            <person name="Wortman J."/>
            <person name="Fraser-Liggett C."/>
            <person name="Carlton J."/>
        </authorList>
    </citation>
    <scope>NUCLEOTIDE SEQUENCE</scope>
    <source>
        <strain evidence="6">G3</strain>
    </source>
</reference>
<dbReference type="VEuPathDB" id="TrichDB:TVAG_414080"/>
<accession>A2EC80</accession>
<proteinExistence type="predicted"/>
<feature type="domain" description="UBR-type" evidence="5">
    <location>
        <begin position="361"/>
        <end position="432"/>
    </location>
</feature>
<dbReference type="PROSITE" id="PS51157">
    <property type="entry name" value="ZF_UBR"/>
    <property type="match status" value="3"/>
</dbReference>
<dbReference type="STRING" id="5722.A2EC80"/>
<dbReference type="AlphaFoldDB" id="A2EC80"/>
<dbReference type="Proteomes" id="UP000001542">
    <property type="component" value="Unassembled WGS sequence"/>
</dbReference>